<dbReference type="GO" id="GO:0000062">
    <property type="term" value="F:fatty-acyl-CoA binding"/>
    <property type="evidence" value="ECO:0007669"/>
    <property type="project" value="InterPro"/>
</dbReference>
<evidence type="ECO:0000256" key="3">
    <source>
        <dbReference type="SAM" id="MobiDB-lite"/>
    </source>
</evidence>
<dbReference type="SUPFAM" id="SSF47027">
    <property type="entry name" value="Acyl-CoA binding protein"/>
    <property type="match status" value="1"/>
</dbReference>
<dbReference type="PANTHER" id="PTHR23310:SF122">
    <property type="entry name" value="ACYL-COA-BINDING DOMAIN-CONTAINING PROTEIN 3"/>
    <property type="match status" value="1"/>
</dbReference>
<dbReference type="PROSITE" id="PS51228">
    <property type="entry name" value="ACB_2"/>
    <property type="match status" value="1"/>
</dbReference>
<dbReference type="AlphaFoldDB" id="A0A7J7NDV6"/>
<dbReference type="GO" id="GO:0006631">
    <property type="term" value="P:fatty acid metabolic process"/>
    <property type="evidence" value="ECO:0007669"/>
    <property type="project" value="TreeGrafter"/>
</dbReference>
<dbReference type="InterPro" id="IPR014352">
    <property type="entry name" value="FERM/acyl-CoA-bd_prot_sf"/>
</dbReference>
<dbReference type="InterPro" id="IPR000582">
    <property type="entry name" value="Acyl-CoA-binding_protein"/>
</dbReference>
<keyword evidence="2" id="KW-0446">Lipid-binding</keyword>
<dbReference type="OrthoDB" id="71307at2759"/>
<evidence type="ECO:0000256" key="2">
    <source>
        <dbReference type="ARBA" id="ARBA00023121"/>
    </source>
</evidence>
<evidence type="ECO:0000259" key="4">
    <source>
        <dbReference type="PROSITE" id="PS51228"/>
    </source>
</evidence>
<evidence type="ECO:0000313" key="6">
    <source>
        <dbReference type="Proteomes" id="UP000541444"/>
    </source>
</evidence>
<proteinExistence type="inferred from homology"/>
<gene>
    <name evidence="5" type="ORF">GIB67_030426</name>
</gene>
<comment type="similarity">
    <text evidence="1">Belongs to the ACBP family.</text>
</comment>
<reference evidence="5 6" key="1">
    <citation type="journal article" date="2020" name="IScience">
        <title>Genome Sequencing of the Endangered Kingdonia uniflora (Circaeasteraceae, Ranunculales) Reveals Potential Mechanisms of Evolutionary Specialization.</title>
        <authorList>
            <person name="Sun Y."/>
            <person name="Deng T."/>
            <person name="Zhang A."/>
            <person name="Moore M.J."/>
            <person name="Landis J.B."/>
            <person name="Lin N."/>
            <person name="Zhang H."/>
            <person name="Zhang X."/>
            <person name="Huang J."/>
            <person name="Zhang X."/>
            <person name="Sun H."/>
            <person name="Wang H."/>
        </authorList>
    </citation>
    <scope>NUCLEOTIDE SEQUENCE [LARGE SCALE GENOMIC DNA]</scope>
    <source>
        <strain evidence="5">TB1705</strain>
        <tissue evidence="5">Leaf</tissue>
    </source>
</reference>
<feature type="region of interest" description="Disordered" evidence="3">
    <location>
        <begin position="269"/>
        <end position="333"/>
    </location>
</feature>
<name>A0A7J7NDV6_9MAGN</name>
<organism evidence="5 6">
    <name type="scientific">Kingdonia uniflora</name>
    <dbReference type="NCBI Taxonomy" id="39325"/>
    <lineage>
        <taxon>Eukaryota</taxon>
        <taxon>Viridiplantae</taxon>
        <taxon>Streptophyta</taxon>
        <taxon>Embryophyta</taxon>
        <taxon>Tracheophyta</taxon>
        <taxon>Spermatophyta</taxon>
        <taxon>Magnoliopsida</taxon>
        <taxon>Ranunculales</taxon>
        <taxon>Circaeasteraceae</taxon>
        <taxon>Kingdonia</taxon>
    </lineage>
</organism>
<evidence type="ECO:0000313" key="5">
    <source>
        <dbReference type="EMBL" id="KAF6165244.1"/>
    </source>
</evidence>
<comment type="caution">
    <text evidence="5">The sequence shown here is derived from an EMBL/GenBank/DDBJ whole genome shotgun (WGS) entry which is preliminary data.</text>
</comment>
<dbReference type="Pfam" id="PF00887">
    <property type="entry name" value="ACBP"/>
    <property type="match status" value="1"/>
</dbReference>
<accession>A0A7J7NDV6</accession>
<feature type="domain" description="ACB" evidence="4">
    <location>
        <begin position="182"/>
        <end position="269"/>
    </location>
</feature>
<dbReference type="Gene3D" id="1.20.80.10">
    <property type="match status" value="1"/>
</dbReference>
<protein>
    <recommendedName>
        <fullName evidence="4">ACB domain-containing protein</fullName>
    </recommendedName>
</protein>
<sequence length="333" mass="36691">MNFYLELFFTTVLSLALAYLFGKLVSMALADSLTPSNVEEQMSEFESDRGVIVENDVFVTPELEIKRGVVQFEGEVVYDGGEDCGVEVEEEHVEVVEYVDDQELGIGVEMSNLETQVGLEEIGVEMSNEESDEVGVERIEEEDKNGKFEFGSEGENNTGLEKEVLVGDDEDWGWEGIERSEVEVLFSAAAKFVGDSDSLLKLGSDVQMQLSGLHKVSMEGPCREPPPMALMVSARAKWNSWQRLGNMNPEAAMEQYISLLSDIVPGWMEGNPEGHRKNNKSNDTVEAGESGTKAHNSSSYPLHQPCFENESKKAIEVEPLGESGDVIGGQETV</sequence>
<keyword evidence="6" id="KW-1185">Reference proteome</keyword>
<dbReference type="PANTHER" id="PTHR23310">
    <property type="entry name" value="ACYL-COA-BINDING PROTEIN, ACBP"/>
    <property type="match status" value="1"/>
</dbReference>
<dbReference type="Proteomes" id="UP000541444">
    <property type="component" value="Unassembled WGS sequence"/>
</dbReference>
<dbReference type="EMBL" id="JACGCM010000857">
    <property type="protein sequence ID" value="KAF6165244.1"/>
    <property type="molecule type" value="Genomic_DNA"/>
</dbReference>
<dbReference type="InterPro" id="IPR035984">
    <property type="entry name" value="Acyl-CoA-binding_sf"/>
</dbReference>
<evidence type="ECO:0000256" key="1">
    <source>
        <dbReference type="ARBA" id="ARBA00005567"/>
    </source>
</evidence>